<dbReference type="Bgee" id="ENSLACG00000008081">
    <property type="expression patterns" value="Expressed in muscle tissue and 3 other cell types or tissues"/>
</dbReference>
<accession>H3AHN3</accession>
<evidence type="ECO:0000313" key="7">
    <source>
        <dbReference type="Ensembl" id="ENSLACP00000009154.1"/>
    </source>
</evidence>
<comment type="function">
    <text evidence="1">Heme-binding protein which promotes neuronal but not astrocyte differentiation.</text>
</comment>
<dbReference type="Gene3D" id="3.10.120.10">
    <property type="entry name" value="Cytochrome b5-like heme/steroid binding domain"/>
    <property type="match status" value="1"/>
</dbReference>
<gene>
    <name evidence="7" type="primary">CYB5D2</name>
</gene>
<dbReference type="InParanoid" id="H3AHN3"/>
<reference evidence="7" key="3">
    <citation type="submission" date="2025-09" db="UniProtKB">
        <authorList>
            <consortium name="Ensembl"/>
        </authorList>
    </citation>
    <scope>IDENTIFICATION</scope>
</reference>
<dbReference type="AlphaFoldDB" id="H3AHN3"/>
<evidence type="ECO:0000256" key="5">
    <source>
        <dbReference type="SAM" id="MobiDB-lite"/>
    </source>
</evidence>
<comment type="similarity">
    <text evidence="2">Belongs to the cytochrome b5 family. MAPR subfamily.</text>
</comment>
<dbReference type="eggNOG" id="KOG1108">
    <property type="taxonomic scope" value="Eukaryota"/>
</dbReference>
<evidence type="ECO:0000256" key="4">
    <source>
        <dbReference type="ARBA" id="ARBA00042241"/>
    </source>
</evidence>
<dbReference type="InterPro" id="IPR001199">
    <property type="entry name" value="Cyt_B5-like_heme/steroid-bd"/>
</dbReference>
<reference evidence="8" key="1">
    <citation type="submission" date="2011-08" db="EMBL/GenBank/DDBJ databases">
        <title>The draft genome of Latimeria chalumnae.</title>
        <authorList>
            <person name="Di Palma F."/>
            <person name="Alfoldi J."/>
            <person name="Johnson J."/>
            <person name="Berlin A."/>
            <person name="Gnerre S."/>
            <person name="Jaffe D."/>
            <person name="MacCallum I."/>
            <person name="Young S."/>
            <person name="Walker B.J."/>
            <person name="Lander E."/>
            <person name="Lindblad-Toh K."/>
        </authorList>
    </citation>
    <scope>NUCLEOTIDE SEQUENCE [LARGE SCALE GENOMIC DNA]</scope>
    <source>
        <strain evidence="8">Wild caught</strain>
    </source>
</reference>
<dbReference type="STRING" id="7897.ENSLACP00000009154"/>
<dbReference type="GO" id="GO:0016020">
    <property type="term" value="C:membrane"/>
    <property type="evidence" value="ECO:0007669"/>
    <property type="project" value="TreeGrafter"/>
</dbReference>
<evidence type="ECO:0000313" key="8">
    <source>
        <dbReference type="Proteomes" id="UP000008672"/>
    </source>
</evidence>
<dbReference type="HOGENOM" id="CLU_065455_0_0_1"/>
<name>H3AHN3_LATCH</name>
<evidence type="ECO:0000256" key="1">
    <source>
        <dbReference type="ARBA" id="ARBA00037690"/>
    </source>
</evidence>
<dbReference type="GeneTree" id="ENSGT00940000160156"/>
<feature type="compositionally biased region" description="Low complexity" evidence="5">
    <location>
        <begin position="249"/>
        <end position="259"/>
    </location>
</feature>
<dbReference type="Proteomes" id="UP000008672">
    <property type="component" value="Unassembled WGS sequence"/>
</dbReference>
<dbReference type="SMART" id="SM01117">
    <property type="entry name" value="Cyt-b5"/>
    <property type="match status" value="1"/>
</dbReference>
<dbReference type="PANTHER" id="PTHR10281">
    <property type="entry name" value="MEMBRANE-ASSOCIATED PROGESTERONE RECEPTOR COMPONENT-RELATED"/>
    <property type="match status" value="1"/>
</dbReference>
<dbReference type="OMA" id="GHKHYGP"/>
<dbReference type="SUPFAM" id="SSF55856">
    <property type="entry name" value="Cytochrome b5-like heme/steroid binding domain"/>
    <property type="match status" value="1"/>
</dbReference>
<proteinExistence type="inferred from homology"/>
<dbReference type="PANTHER" id="PTHR10281:SF4">
    <property type="entry name" value="NEUFERRICIN"/>
    <property type="match status" value="1"/>
</dbReference>
<dbReference type="GO" id="GO:0012505">
    <property type="term" value="C:endomembrane system"/>
    <property type="evidence" value="ECO:0007669"/>
    <property type="project" value="TreeGrafter"/>
</dbReference>
<dbReference type="EMBL" id="AFYH01180581">
    <property type="status" value="NOT_ANNOTATED_CDS"/>
    <property type="molecule type" value="Genomic_DNA"/>
</dbReference>
<evidence type="ECO:0000259" key="6">
    <source>
        <dbReference type="SMART" id="SM01117"/>
    </source>
</evidence>
<feature type="region of interest" description="Disordered" evidence="5">
    <location>
        <begin position="249"/>
        <end position="272"/>
    </location>
</feature>
<dbReference type="EMBL" id="AFYH01180580">
    <property type="status" value="NOT_ANNOTATED_CDS"/>
    <property type="molecule type" value="Genomic_DNA"/>
</dbReference>
<protein>
    <recommendedName>
        <fullName evidence="3">Neuferricin</fullName>
    </recommendedName>
    <alternativeName>
        <fullName evidence="4">Cytochrome b5 domain-containing protein 2</fullName>
    </alternativeName>
</protein>
<dbReference type="Pfam" id="PF00173">
    <property type="entry name" value="Cyt-b5"/>
    <property type="match status" value="1"/>
</dbReference>
<sequence>MVAALCRGERGRPAEMLRCFLAAVCAAVALLFGFDPSVPGHLLDGLSRLLAVSGLAGSKPVRLLSKAELCRYNGGADSPGLYLAVLGQVFDVKKGMRQYGPGGSYSFFAGKDASRAFVTGDFTEMGLVEDVAGLSPSEMVALHDWLSFYKKDYIFVGKLIGQFYDEHGDPTESLKEAEALVAEGQRLEAQSEAEKKQFPPCNSEWNSVSRSRVWCSKFSGGVERDWVGVPRKLYKPGSSGFRCVCVRTSGPPSSQPTSQKHSDRGDLDSPQLQDCFQREQLSRKCSRVSADIKTN</sequence>
<dbReference type="InterPro" id="IPR036400">
    <property type="entry name" value="Cyt_B5-like_heme/steroid_sf"/>
</dbReference>
<feature type="domain" description="Cytochrome b5 heme-binding" evidence="6">
    <location>
        <begin position="64"/>
        <end position="160"/>
    </location>
</feature>
<evidence type="ECO:0000256" key="2">
    <source>
        <dbReference type="ARBA" id="ARBA00038357"/>
    </source>
</evidence>
<reference evidence="7" key="2">
    <citation type="submission" date="2025-08" db="UniProtKB">
        <authorList>
            <consortium name="Ensembl"/>
        </authorList>
    </citation>
    <scope>IDENTIFICATION</scope>
</reference>
<organism evidence="7 8">
    <name type="scientific">Latimeria chalumnae</name>
    <name type="common">Coelacanth</name>
    <dbReference type="NCBI Taxonomy" id="7897"/>
    <lineage>
        <taxon>Eukaryota</taxon>
        <taxon>Metazoa</taxon>
        <taxon>Chordata</taxon>
        <taxon>Craniata</taxon>
        <taxon>Vertebrata</taxon>
        <taxon>Euteleostomi</taxon>
        <taxon>Coelacanthiformes</taxon>
        <taxon>Coelacanthidae</taxon>
        <taxon>Latimeria</taxon>
    </lineage>
</organism>
<evidence type="ECO:0000256" key="3">
    <source>
        <dbReference type="ARBA" id="ARBA00039568"/>
    </source>
</evidence>
<keyword evidence="8" id="KW-1185">Reference proteome</keyword>
<dbReference type="Ensembl" id="ENSLACT00000009223.1">
    <property type="protein sequence ID" value="ENSLACP00000009154.1"/>
    <property type="gene ID" value="ENSLACG00000008081.1"/>
</dbReference>
<dbReference type="FunCoup" id="H3AHN3">
    <property type="interactions" value="1483"/>
</dbReference>
<dbReference type="InterPro" id="IPR050577">
    <property type="entry name" value="MAPR/NEUFC/NENF-like"/>
</dbReference>